<comment type="caution">
    <text evidence="1">The sequence shown here is derived from an EMBL/GenBank/DDBJ whole genome shotgun (WGS) entry which is preliminary data.</text>
</comment>
<gene>
    <name evidence="1" type="ORF">SAMEA104567804_01740</name>
</gene>
<protein>
    <submittedName>
        <fullName evidence="1">Uncharacterized protein</fullName>
    </submittedName>
</protein>
<accession>A0AB74QMI9</accession>
<evidence type="ECO:0000313" key="2">
    <source>
        <dbReference type="Proteomes" id="UP000294876"/>
    </source>
</evidence>
<organism evidence="1 2">
    <name type="scientific">Klebsiella pneumoniae</name>
    <dbReference type="NCBI Taxonomy" id="573"/>
    <lineage>
        <taxon>Bacteria</taxon>
        <taxon>Pseudomonadati</taxon>
        <taxon>Pseudomonadota</taxon>
        <taxon>Gammaproteobacteria</taxon>
        <taxon>Enterobacterales</taxon>
        <taxon>Enterobacteriaceae</taxon>
        <taxon>Klebsiella/Raoultella group</taxon>
        <taxon>Klebsiella</taxon>
        <taxon>Klebsiella pneumoniae complex</taxon>
    </lineage>
</organism>
<dbReference type="RefSeq" id="WP_032435051.1">
    <property type="nucleotide sequence ID" value="NZ_BGNN01000018.1"/>
</dbReference>
<sequence>MDIEYYLKGELVNETIQGDDPSQVLPHLVHKYREIPLIPAQERQGKRNLASDYVDLTKYGITDVSYINENGYVVRIPEIDLEKAPIH</sequence>
<evidence type="ECO:0000313" key="1">
    <source>
        <dbReference type="EMBL" id="VGC93151.1"/>
    </source>
</evidence>
<name>A0AB74QMI9_KLEPN</name>
<dbReference type="AlphaFoldDB" id="A0AB74QMI9"/>
<reference evidence="1 2" key="1">
    <citation type="submission" date="2019-03" db="EMBL/GenBank/DDBJ databases">
        <authorList>
            <consortium name="Pathogen Informatics"/>
        </authorList>
    </citation>
    <scope>NUCLEOTIDE SEQUENCE [LARGE SCALE GENOMIC DNA]</scope>
    <source>
        <strain evidence="1 2">5012STDY7312589</strain>
    </source>
</reference>
<proteinExistence type="predicted"/>
<dbReference type="EMBL" id="CAAGWG010000004">
    <property type="protein sequence ID" value="VGC93151.1"/>
    <property type="molecule type" value="Genomic_DNA"/>
</dbReference>
<dbReference type="Proteomes" id="UP000294876">
    <property type="component" value="Unassembled WGS sequence"/>
</dbReference>